<evidence type="ECO:0000256" key="1">
    <source>
        <dbReference type="ARBA" id="ARBA00004225"/>
    </source>
</evidence>
<dbReference type="InterPro" id="IPR013946">
    <property type="entry name" value="NCA2-like"/>
</dbReference>
<evidence type="ECO:0000256" key="4">
    <source>
        <dbReference type="ARBA" id="ARBA00023128"/>
    </source>
</evidence>
<organism evidence="6 7">
    <name type="scientific">Powellomyces hirtus</name>
    <dbReference type="NCBI Taxonomy" id="109895"/>
    <lineage>
        <taxon>Eukaryota</taxon>
        <taxon>Fungi</taxon>
        <taxon>Fungi incertae sedis</taxon>
        <taxon>Chytridiomycota</taxon>
        <taxon>Chytridiomycota incertae sedis</taxon>
        <taxon>Chytridiomycetes</taxon>
        <taxon>Spizellomycetales</taxon>
        <taxon>Powellomycetaceae</taxon>
        <taxon>Powellomyces</taxon>
    </lineage>
</organism>
<name>A0A507E1R4_9FUNG</name>
<dbReference type="Pfam" id="PF08637">
    <property type="entry name" value="NCA2"/>
    <property type="match status" value="1"/>
</dbReference>
<comment type="caution">
    <text evidence="6">The sequence shown here is derived from an EMBL/GenBank/DDBJ whole genome shotgun (WGS) entry which is preliminary data.</text>
</comment>
<accession>A0A507E1R4</accession>
<evidence type="ECO:0000256" key="3">
    <source>
        <dbReference type="ARBA" id="ARBA00022989"/>
    </source>
</evidence>
<protein>
    <recommendedName>
        <fullName evidence="8">NCA2-domain-containing protein</fullName>
    </recommendedName>
</protein>
<dbReference type="GO" id="GO:0005741">
    <property type="term" value="C:mitochondrial outer membrane"/>
    <property type="evidence" value="ECO:0007669"/>
    <property type="project" value="TreeGrafter"/>
</dbReference>
<dbReference type="AlphaFoldDB" id="A0A507E1R4"/>
<evidence type="ECO:0000313" key="7">
    <source>
        <dbReference type="Proteomes" id="UP000318582"/>
    </source>
</evidence>
<keyword evidence="2" id="KW-0812">Transmembrane</keyword>
<proteinExistence type="predicted"/>
<keyword evidence="7" id="KW-1185">Reference proteome</keyword>
<dbReference type="PANTHER" id="PTHR28234:SF1">
    <property type="entry name" value="NUCLEAR CONTROL OF ATPASE PROTEIN 2"/>
    <property type="match status" value="1"/>
</dbReference>
<keyword evidence="5" id="KW-0472">Membrane</keyword>
<reference evidence="6 7" key="1">
    <citation type="journal article" date="2019" name="Sci. Rep.">
        <title>Comparative genomics of chytrid fungi reveal insights into the obligate biotrophic and pathogenic lifestyle of Synchytrium endobioticum.</title>
        <authorList>
            <person name="van de Vossenberg B.T.L.H."/>
            <person name="Warris S."/>
            <person name="Nguyen H.D.T."/>
            <person name="van Gent-Pelzer M.P.E."/>
            <person name="Joly D.L."/>
            <person name="van de Geest H.C."/>
            <person name="Bonants P.J.M."/>
            <person name="Smith D.S."/>
            <person name="Levesque C.A."/>
            <person name="van der Lee T.A.J."/>
        </authorList>
    </citation>
    <scope>NUCLEOTIDE SEQUENCE [LARGE SCALE GENOMIC DNA]</scope>
    <source>
        <strain evidence="6 7">CBS 809.83</strain>
    </source>
</reference>
<comment type="subcellular location">
    <subcellularLocation>
        <location evidence="1">Mitochondrion membrane</location>
        <topology evidence="1">Multi-pass membrane protein</topology>
    </subcellularLocation>
</comment>
<evidence type="ECO:0000256" key="5">
    <source>
        <dbReference type="ARBA" id="ARBA00023136"/>
    </source>
</evidence>
<evidence type="ECO:0000313" key="6">
    <source>
        <dbReference type="EMBL" id="TPX57764.1"/>
    </source>
</evidence>
<evidence type="ECO:0008006" key="8">
    <source>
        <dbReference type="Google" id="ProtNLM"/>
    </source>
</evidence>
<dbReference type="STRING" id="109895.A0A507E1R4"/>
<dbReference type="PANTHER" id="PTHR28234">
    <property type="entry name" value="NUCLEAR CONTROL OF ATPASE PROTEIN 2"/>
    <property type="match status" value="1"/>
</dbReference>
<keyword evidence="4" id="KW-0496">Mitochondrion</keyword>
<dbReference type="EMBL" id="QEAQ01000047">
    <property type="protein sequence ID" value="TPX57764.1"/>
    <property type="molecule type" value="Genomic_DNA"/>
</dbReference>
<sequence>MGFVSERLSSQLRAIELNFQLDADHYDLTHTYAILFGKEEKPIDIDEESHAKPIRELWECLQSQVLTPGLSKKAMDGDLAEDHLPSLALVGKQLDDISKCLYGSSSGLAVKSSTNVESARYPLAELAFLAKIAAVLNAYLLHRLLAASTTLTPDIAYWRDQEISSTKAAYYLLQTLPGRLYHYSRILFTYIRAQQPSHLRPHFRMFSDKLSRRLKQNLMKSSRLPSATGLLGLTRARLQATPTVFDLAKQEIRVSREKLEVVRQTQAGCLGLLVVDASDLPWNQASRRSVRSVDHTGDAELVATAENVQSALSQSLALMAGVMERVRKAETDLTPEEDAACTDFSDLEVTPQPIPLLYQQAKDIYSSLQLLEPSFHQLMSRHGRPSALARYWAPVAALTLTAYKVGSTVAVRWDDVQDWANNFKETVLSFFSEWILKPLENIYVTVRHKEARLSLSSGDSLTADLESLERMVVDYAKDQGITSAAEIRIIAEQAQKGDLSVVLKRYAEEIKSPLKNAVSGDLIRALLIQIQKAKVDGELAIDALDKLLRSNELNFAFLAVTPSLLVSWLLGKKMGSLFSSGKEKSKAKTYEYIRASIRNIDRILNQANRGPGQKSTLTYKAHGLLLCEVYLLRKCVPAVTRRESYRQRFIEDLRELESGFHVDEAKGSRRVDSTGESWTVAQRVATVQRMYRTYPFVRGTM</sequence>
<evidence type="ECO:0000256" key="2">
    <source>
        <dbReference type="ARBA" id="ARBA00022692"/>
    </source>
</evidence>
<dbReference type="Proteomes" id="UP000318582">
    <property type="component" value="Unassembled WGS sequence"/>
</dbReference>
<gene>
    <name evidence="6" type="ORF">PhCBS80983_g03581</name>
</gene>
<keyword evidence="3" id="KW-1133">Transmembrane helix</keyword>